<accession>A0A8S1ET22</accession>
<evidence type="ECO:0000256" key="3">
    <source>
        <dbReference type="SAM" id="Phobius"/>
    </source>
</evidence>
<keyword evidence="1" id="KW-1015">Disulfide bond</keyword>
<evidence type="ECO:0000313" key="6">
    <source>
        <dbReference type="EMBL" id="CAB3406838.1"/>
    </source>
</evidence>
<evidence type="ECO:0000259" key="5">
    <source>
        <dbReference type="PROSITE" id="PS50026"/>
    </source>
</evidence>
<dbReference type="PANTHER" id="PTHR47324:SF3">
    <property type="entry name" value="EGF-LIKE DOMAIN-CONTAINING PROTEIN"/>
    <property type="match status" value="1"/>
</dbReference>
<dbReference type="AlphaFoldDB" id="A0A8S1ET22"/>
<feature type="region of interest" description="Disordered" evidence="2">
    <location>
        <begin position="271"/>
        <end position="324"/>
    </location>
</feature>
<evidence type="ECO:0000256" key="1">
    <source>
        <dbReference type="PROSITE-ProRule" id="PRU00076"/>
    </source>
</evidence>
<dbReference type="SMART" id="SM00181">
    <property type="entry name" value="EGF"/>
    <property type="match status" value="2"/>
</dbReference>
<evidence type="ECO:0000256" key="2">
    <source>
        <dbReference type="SAM" id="MobiDB-lite"/>
    </source>
</evidence>
<keyword evidence="3" id="KW-0812">Transmembrane</keyword>
<proteinExistence type="predicted"/>
<sequence length="338" mass="37398">MLIIIIALIYLLSLMPTTPPHIVSNGMLPPPDAHTADYAMKGQGHIDLEKMRFRPPTQDEIFDEPSHCLNGVPLTTNGTCVCSKYYTGPRCDIPICMNGGVYNATSGKCDCSGSWTGEFCLVQCAMGYVNRTTGLCECLPGLQCHKCVHGQFYDGKCVCYDGFTGLMCTTCDGLGCDDSIRKRGAVNSRLTLSGLSFCIITIGLLCVGARRKRAMSMPYTGETWYRMFHPENQRPFRCRHDYVCGGSWVPRDRALIVAPGRVTVHPSGARIHRLATPPPSYTSVDNLTPEQQPPTYEEATRIDIENGEILETPEAPTPTDDDIHMVVDEMEKDDEERV</sequence>
<feature type="disulfide bond" evidence="1">
    <location>
        <begin position="111"/>
        <end position="120"/>
    </location>
</feature>
<gene>
    <name evidence="6" type="ORF">CBOVIS_LOCUS8851</name>
</gene>
<protein>
    <recommendedName>
        <fullName evidence="5">EGF-like domain-containing protein</fullName>
    </recommendedName>
</protein>
<dbReference type="EMBL" id="CADEPM010000005">
    <property type="protein sequence ID" value="CAB3406838.1"/>
    <property type="molecule type" value="Genomic_DNA"/>
</dbReference>
<keyword evidence="3" id="KW-0472">Membrane</keyword>
<comment type="caution">
    <text evidence="1">Lacks conserved residue(s) required for the propagation of feature annotation.</text>
</comment>
<evidence type="ECO:0000256" key="4">
    <source>
        <dbReference type="SAM" id="SignalP"/>
    </source>
</evidence>
<dbReference type="Proteomes" id="UP000494206">
    <property type="component" value="Unassembled WGS sequence"/>
</dbReference>
<organism evidence="6 7">
    <name type="scientific">Caenorhabditis bovis</name>
    <dbReference type="NCBI Taxonomy" id="2654633"/>
    <lineage>
        <taxon>Eukaryota</taxon>
        <taxon>Metazoa</taxon>
        <taxon>Ecdysozoa</taxon>
        <taxon>Nematoda</taxon>
        <taxon>Chromadorea</taxon>
        <taxon>Rhabditida</taxon>
        <taxon>Rhabditina</taxon>
        <taxon>Rhabditomorpha</taxon>
        <taxon>Rhabditoidea</taxon>
        <taxon>Rhabditidae</taxon>
        <taxon>Peloderinae</taxon>
        <taxon>Caenorhabditis</taxon>
    </lineage>
</organism>
<keyword evidence="7" id="KW-1185">Reference proteome</keyword>
<feature type="chain" id="PRO_5035839966" description="EGF-like domain-containing protein" evidence="4">
    <location>
        <begin position="21"/>
        <end position="338"/>
    </location>
</feature>
<comment type="caution">
    <text evidence="6">The sequence shown here is derived from an EMBL/GenBank/DDBJ whole genome shotgun (WGS) entry which is preliminary data.</text>
</comment>
<dbReference type="InterPro" id="IPR000742">
    <property type="entry name" value="EGF"/>
</dbReference>
<dbReference type="OrthoDB" id="6130531at2759"/>
<feature type="domain" description="EGF-like" evidence="5">
    <location>
        <begin position="87"/>
        <end position="121"/>
    </location>
</feature>
<keyword evidence="1" id="KW-0245">EGF-like domain</keyword>
<feature type="compositionally biased region" description="Polar residues" evidence="2">
    <location>
        <begin position="281"/>
        <end position="294"/>
    </location>
</feature>
<feature type="signal peptide" evidence="4">
    <location>
        <begin position="1"/>
        <end position="20"/>
    </location>
</feature>
<dbReference type="PROSITE" id="PS50026">
    <property type="entry name" value="EGF_3"/>
    <property type="match status" value="1"/>
</dbReference>
<dbReference type="InterPro" id="IPR053295">
    <property type="entry name" value="Innate_immunity_reg"/>
</dbReference>
<dbReference type="PROSITE" id="PS00022">
    <property type="entry name" value="EGF_1"/>
    <property type="match status" value="1"/>
</dbReference>
<keyword evidence="4" id="KW-0732">Signal</keyword>
<dbReference type="Gene3D" id="2.10.25.10">
    <property type="entry name" value="Laminin"/>
    <property type="match status" value="1"/>
</dbReference>
<name>A0A8S1ET22_9PELO</name>
<feature type="transmembrane region" description="Helical" evidence="3">
    <location>
        <begin position="190"/>
        <end position="209"/>
    </location>
</feature>
<reference evidence="6 7" key="1">
    <citation type="submission" date="2020-04" db="EMBL/GenBank/DDBJ databases">
        <authorList>
            <person name="Laetsch R D."/>
            <person name="Stevens L."/>
            <person name="Kumar S."/>
            <person name="Blaxter L. M."/>
        </authorList>
    </citation>
    <scope>NUCLEOTIDE SEQUENCE [LARGE SCALE GENOMIC DNA]</scope>
</reference>
<evidence type="ECO:0000313" key="7">
    <source>
        <dbReference type="Proteomes" id="UP000494206"/>
    </source>
</evidence>
<dbReference type="PANTHER" id="PTHR47324">
    <property type="entry name" value="PROTEIN IRG-7-RELATED"/>
    <property type="match status" value="1"/>
</dbReference>
<keyword evidence="3" id="KW-1133">Transmembrane helix</keyword>